<dbReference type="InterPro" id="IPR005162">
    <property type="entry name" value="Retrotrans_gag_dom"/>
</dbReference>
<dbReference type="InterPro" id="IPR036875">
    <property type="entry name" value="Znf_CCHC_sf"/>
</dbReference>
<evidence type="ECO:0000259" key="3">
    <source>
        <dbReference type="PROSITE" id="PS50158"/>
    </source>
</evidence>
<evidence type="ECO:0000256" key="2">
    <source>
        <dbReference type="SAM" id="MobiDB-lite"/>
    </source>
</evidence>
<dbReference type="Pfam" id="PF00098">
    <property type="entry name" value="zf-CCHC"/>
    <property type="match status" value="2"/>
</dbReference>
<feature type="domain" description="CCHC-type" evidence="3">
    <location>
        <begin position="180"/>
        <end position="195"/>
    </location>
</feature>
<sequence length="272" mass="30313">MGCSEESKTTLGTYVLREEANHWWKNAKQRIGASGVAITWEMFKREFLIKYFPADVKNRKVVEFMELKQGNMSVAEYAAKDFSTLVNKSRICDEDGRAKSKYYKAMSDKKRKGQDRGKPYGDKSKKGGESSGGRKKGSGNCFKCGEMGHKSFECPQKEDKCFRCGRLGHKADVCQEKVICFNCGEEGHKSLACKKLKKTVGKVFALSGGVDKVDNLIRGTCFIYDPLLIAIIDTGATHSFIYVDCMKRLSIPVTEIPGRMEIETPSSGSVTT</sequence>
<comment type="caution">
    <text evidence="4">The sequence shown here is derived from an EMBL/GenBank/DDBJ whole genome shotgun (WGS) entry which is preliminary data.</text>
</comment>
<dbReference type="Gene3D" id="4.10.60.10">
    <property type="entry name" value="Zinc finger, CCHC-type"/>
    <property type="match status" value="1"/>
</dbReference>
<feature type="region of interest" description="Disordered" evidence="2">
    <location>
        <begin position="103"/>
        <end position="136"/>
    </location>
</feature>
<gene>
    <name evidence="4" type="ORF">A2U01_0022936</name>
</gene>
<dbReference type="GO" id="GO:0008270">
    <property type="term" value="F:zinc ion binding"/>
    <property type="evidence" value="ECO:0007669"/>
    <property type="project" value="UniProtKB-KW"/>
</dbReference>
<evidence type="ECO:0000313" key="5">
    <source>
        <dbReference type="Proteomes" id="UP000265520"/>
    </source>
</evidence>
<dbReference type="SUPFAM" id="SSF57756">
    <property type="entry name" value="Retrovirus zinc finger-like domains"/>
    <property type="match status" value="2"/>
</dbReference>
<dbReference type="Pfam" id="PF03732">
    <property type="entry name" value="Retrotrans_gag"/>
    <property type="match status" value="1"/>
</dbReference>
<dbReference type="PROSITE" id="PS50158">
    <property type="entry name" value="ZF_CCHC"/>
    <property type="match status" value="3"/>
</dbReference>
<dbReference type="PANTHER" id="PTHR15503">
    <property type="entry name" value="LDOC1 RELATED"/>
    <property type="match status" value="1"/>
</dbReference>
<evidence type="ECO:0000256" key="1">
    <source>
        <dbReference type="PROSITE-ProRule" id="PRU00047"/>
    </source>
</evidence>
<organism evidence="4 5">
    <name type="scientific">Trifolium medium</name>
    <dbReference type="NCBI Taxonomy" id="97028"/>
    <lineage>
        <taxon>Eukaryota</taxon>
        <taxon>Viridiplantae</taxon>
        <taxon>Streptophyta</taxon>
        <taxon>Embryophyta</taxon>
        <taxon>Tracheophyta</taxon>
        <taxon>Spermatophyta</taxon>
        <taxon>Magnoliopsida</taxon>
        <taxon>eudicotyledons</taxon>
        <taxon>Gunneridae</taxon>
        <taxon>Pentapetalae</taxon>
        <taxon>rosids</taxon>
        <taxon>fabids</taxon>
        <taxon>Fabales</taxon>
        <taxon>Fabaceae</taxon>
        <taxon>Papilionoideae</taxon>
        <taxon>50 kb inversion clade</taxon>
        <taxon>NPAAA clade</taxon>
        <taxon>Hologalegina</taxon>
        <taxon>IRL clade</taxon>
        <taxon>Trifolieae</taxon>
        <taxon>Trifolium</taxon>
    </lineage>
</organism>
<dbReference type="Proteomes" id="UP000265520">
    <property type="component" value="Unassembled WGS sequence"/>
</dbReference>
<name>A0A392NPV7_9FABA</name>
<feature type="domain" description="CCHC-type" evidence="3">
    <location>
        <begin position="141"/>
        <end position="156"/>
    </location>
</feature>
<dbReference type="InterPro" id="IPR032567">
    <property type="entry name" value="RTL1-rel"/>
</dbReference>
<dbReference type="PANTHER" id="PTHR15503:SF42">
    <property type="entry name" value="ZINC FINGER, CCHC-TYPE, RETROTRANSPOSON GAG DOMAIN, ASPARTIC PEPTIDASE DOMAIN PROTEIN-RELATED"/>
    <property type="match status" value="1"/>
</dbReference>
<keyword evidence="1" id="KW-0863">Zinc-finger</keyword>
<dbReference type="GO" id="GO:0003676">
    <property type="term" value="F:nucleic acid binding"/>
    <property type="evidence" value="ECO:0007669"/>
    <property type="project" value="InterPro"/>
</dbReference>
<dbReference type="SMART" id="SM00343">
    <property type="entry name" value="ZnF_C2HC"/>
    <property type="match status" value="3"/>
</dbReference>
<keyword evidence="1" id="KW-0479">Metal-binding</keyword>
<dbReference type="InterPro" id="IPR001878">
    <property type="entry name" value="Znf_CCHC"/>
</dbReference>
<protein>
    <submittedName>
        <fullName evidence="4">Cellular nucleic acid-binding protein</fullName>
    </submittedName>
</protein>
<accession>A0A392NPV7</accession>
<proteinExistence type="predicted"/>
<dbReference type="EMBL" id="LXQA010047514">
    <property type="protein sequence ID" value="MCI01907.1"/>
    <property type="molecule type" value="Genomic_DNA"/>
</dbReference>
<keyword evidence="1" id="KW-0862">Zinc</keyword>
<keyword evidence="5" id="KW-1185">Reference proteome</keyword>
<evidence type="ECO:0000313" key="4">
    <source>
        <dbReference type="EMBL" id="MCI01907.1"/>
    </source>
</evidence>
<dbReference type="Pfam" id="PF08284">
    <property type="entry name" value="RVP_2"/>
    <property type="match status" value="1"/>
</dbReference>
<dbReference type="CDD" id="cd00303">
    <property type="entry name" value="retropepsin_like"/>
    <property type="match status" value="1"/>
</dbReference>
<feature type="domain" description="CCHC-type" evidence="3">
    <location>
        <begin position="160"/>
        <end position="176"/>
    </location>
</feature>
<reference evidence="4 5" key="1">
    <citation type="journal article" date="2018" name="Front. Plant Sci.">
        <title>Red Clover (Trifolium pratense) and Zigzag Clover (T. medium) - A Picture of Genomic Similarities and Differences.</title>
        <authorList>
            <person name="Dluhosova J."/>
            <person name="Istvanek J."/>
            <person name="Nedelnik J."/>
            <person name="Repkova J."/>
        </authorList>
    </citation>
    <scope>NUCLEOTIDE SEQUENCE [LARGE SCALE GENOMIC DNA]</scope>
    <source>
        <strain evidence="5">cv. 10/8</strain>
        <tissue evidence="4">Leaf</tissue>
    </source>
</reference>
<dbReference type="AlphaFoldDB" id="A0A392NPV7"/>
<feature type="compositionally biased region" description="Basic and acidic residues" evidence="2">
    <location>
        <begin position="114"/>
        <end position="128"/>
    </location>
</feature>